<gene>
    <name evidence="1" type="ORF">LSAT_V11C100018990</name>
</gene>
<evidence type="ECO:0000313" key="1">
    <source>
        <dbReference type="EMBL" id="KAJ0225282.1"/>
    </source>
</evidence>
<dbReference type="EMBL" id="NBSK02000001">
    <property type="protein sequence ID" value="KAJ0225282.1"/>
    <property type="molecule type" value="Genomic_DNA"/>
</dbReference>
<dbReference type="Proteomes" id="UP000235145">
    <property type="component" value="Unassembled WGS sequence"/>
</dbReference>
<proteinExistence type="predicted"/>
<protein>
    <submittedName>
        <fullName evidence="1">Uncharacterized protein</fullName>
    </submittedName>
</protein>
<sequence length="99" mass="10845">MASGVRLRPKKKKGKEAVTLLWGLRKGVRSEGNGGLGHLPVAKENEGRIVRSSLMGARQAAIAQVGTVWQQGSVEGRKGSKIDCLMLGVQRRRNKEIRR</sequence>
<keyword evidence="2" id="KW-1185">Reference proteome</keyword>
<dbReference type="AlphaFoldDB" id="A0A9R1WM65"/>
<comment type="caution">
    <text evidence="1">The sequence shown here is derived from an EMBL/GenBank/DDBJ whole genome shotgun (WGS) entry which is preliminary data.</text>
</comment>
<name>A0A9R1WM65_LACSA</name>
<reference evidence="1 2" key="1">
    <citation type="journal article" date="2017" name="Nat. Commun.">
        <title>Genome assembly with in vitro proximity ligation data and whole-genome triplication in lettuce.</title>
        <authorList>
            <person name="Reyes-Chin-Wo S."/>
            <person name="Wang Z."/>
            <person name="Yang X."/>
            <person name="Kozik A."/>
            <person name="Arikit S."/>
            <person name="Song C."/>
            <person name="Xia L."/>
            <person name="Froenicke L."/>
            <person name="Lavelle D.O."/>
            <person name="Truco M.J."/>
            <person name="Xia R."/>
            <person name="Zhu S."/>
            <person name="Xu C."/>
            <person name="Xu H."/>
            <person name="Xu X."/>
            <person name="Cox K."/>
            <person name="Korf I."/>
            <person name="Meyers B.C."/>
            <person name="Michelmore R.W."/>
        </authorList>
    </citation>
    <scope>NUCLEOTIDE SEQUENCE [LARGE SCALE GENOMIC DNA]</scope>
    <source>
        <strain evidence="2">cv. Salinas</strain>
        <tissue evidence="1">Seedlings</tissue>
    </source>
</reference>
<accession>A0A9R1WM65</accession>
<organism evidence="1 2">
    <name type="scientific">Lactuca sativa</name>
    <name type="common">Garden lettuce</name>
    <dbReference type="NCBI Taxonomy" id="4236"/>
    <lineage>
        <taxon>Eukaryota</taxon>
        <taxon>Viridiplantae</taxon>
        <taxon>Streptophyta</taxon>
        <taxon>Embryophyta</taxon>
        <taxon>Tracheophyta</taxon>
        <taxon>Spermatophyta</taxon>
        <taxon>Magnoliopsida</taxon>
        <taxon>eudicotyledons</taxon>
        <taxon>Gunneridae</taxon>
        <taxon>Pentapetalae</taxon>
        <taxon>asterids</taxon>
        <taxon>campanulids</taxon>
        <taxon>Asterales</taxon>
        <taxon>Asteraceae</taxon>
        <taxon>Cichorioideae</taxon>
        <taxon>Cichorieae</taxon>
        <taxon>Lactucinae</taxon>
        <taxon>Lactuca</taxon>
    </lineage>
</organism>
<evidence type="ECO:0000313" key="2">
    <source>
        <dbReference type="Proteomes" id="UP000235145"/>
    </source>
</evidence>